<evidence type="ECO:0000256" key="1">
    <source>
        <dbReference type="SAM" id="MobiDB-lite"/>
    </source>
</evidence>
<dbReference type="Pfam" id="PF01551">
    <property type="entry name" value="Peptidase_M23"/>
    <property type="match status" value="1"/>
</dbReference>
<organism evidence="3 4">
    <name type="scientific">Microterricola gilva</name>
    <dbReference type="NCBI Taxonomy" id="393267"/>
    <lineage>
        <taxon>Bacteria</taxon>
        <taxon>Bacillati</taxon>
        <taxon>Actinomycetota</taxon>
        <taxon>Actinomycetes</taxon>
        <taxon>Micrococcales</taxon>
        <taxon>Microbacteriaceae</taxon>
        <taxon>Microterricola</taxon>
    </lineage>
</organism>
<dbReference type="AlphaFoldDB" id="A0A4Q8AJE4"/>
<dbReference type="InterPro" id="IPR016047">
    <property type="entry name" value="M23ase_b-sheet_dom"/>
</dbReference>
<dbReference type="PANTHER" id="PTHR21666:SF270">
    <property type="entry name" value="MUREIN HYDROLASE ACTIVATOR ENVC"/>
    <property type="match status" value="1"/>
</dbReference>
<reference evidence="3 4" key="1">
    <citation type="submission" date="2019-02" db="EMBL/GenBank/DDBJ databases">
        <title>Sequencing the genomes of 1000 actinobacteria strains.</title>
        <authorList>
            <person name="Klenk H.-P."/>
        </authorList>
    </citation>
    <scope>NUCLEOTIDE SEQUENCE [LARGE SCALE GENOMIC DNA]</scope>
    <source>
        <strain evidence="3 4">DSM 18319</strain>
    </source>
</reference>
<comment type="caution">
    <text evidence="3">The sequence shown here is derived from an EMBL/GenBank/DDBJ whole genome shotgun (WGS) entry which is preliminary data.</text>
</comment>
<evidence type="ECO:0000259" key="2">
    <source>
        <dbReference type="Pfam" id="PF01551"/>
    </source>
</evidence>
<protein>
    <submittedName>
        <fullName evidence="3">Peptidase M23-like protein</fullName>
    </submittedName>
</protein>
<keyword evidence="4" id="KW-1185">Reference proteome</keyword>
<gene>
    <name evidence="3" type="ORF">EV379_0915</name>
</gene>
<dbReference type="CDD" id="cd12797">
    <property type="entry name" value="M23_peptidase"/>
    <property type="match status" value="1"/>
</dbReference>
<feature type="compositionally biased region" description="Polar residues" evidence="1">
    <location>
        <begin position="142"/>
        <end position="158"/>
    </location>
</feature>
<sequence>MSWVEFYADPDLADGFDSTAGDRANPHRGLDFSHAGGTSIPSYVAGTVVINEWSKALGWILEVRTPLGRYVGYRHMKERSPFSVGDAVKLAQGIGFVGNTGSASRGNHLCTTNASGQGGVHGYPALVSDPWPYIQAAIGSSTPAGGNLTPTTPAAPTSQRRDTMARPIRQGTPGQTYYNGWALVGETTFELNPANEALANEWGRIWNGKSGQYDVVTATEFHNALAGVNRRRAQNGLPALPLPK</sequence>
<dbReference type="InterPro" id="IPR050570">
    <property type="entry name" value="Cell_wall_metabolism_enzyme"/>
</dbReference>
<dbReference type="InterPro" id="IPR011055">
    <property type="entry name" value="Dup_hybrid_motif"/>
</dbReference>
<dbReference type="Gene3D" id="2.70.70.10">
    <property type="entry name" value="Glucose Permease (Domain IIA)"/>
    <property type="match status" value="1"/>
</dbReference>
<dbReference type="OrthoDB" id="5119765at2"/>
<proteinExistence type="predicted"/>
<feature type="domain" description="M23ase beta-sheet core" evidence="2">
    <location>
        <begin position="26"/>
        <end position="110"/>
    </location>
</feature>
<dbReference type="Proteomes" id="UP000291483">
    <property type="component" value="Unassembled WGS sequence"/>
</dbReference>
<dbReference type="RefSeq" id="WP_130505084.1">
    <property type="nucleotide sequence ID" value="NZ_SHLC01000001.1"/>
</dbReference>
<dbReference type="EMBL" id="SHLC01000001">
    <property type="protein sequence ID" value="RZU64612.1"/>
    <property type="molecule type" value="Genomic_DNA"/>
</dbReference>
<dbReference type="SUPFAM" id="SSF51261">
    <property type="entry name" value="Duplicated hybrid motif"/>
    <property type="match status" value="1"/>
</dbReference>
<feature type="region of interest" description="Disordered" evidence="1">
    <location>
        <begin position="142"/>
        <end position="171"/>
    </location>
</feature>
<dbReference type="GO" id="GO:0004222">
    <property type="term" value="F:metalloendopeptidase activity"/>
    <property type="evidence" value="ECO:0007669"/>
    <property type="project" value="TreeGrafter"/>
</dbReference>
<evidence type="ECO:0000313" key="3">
    <source>
        <dbReference type="EMBL" id="RZU64612.1"/>
    </source>
</evidence>
<evidence type="ECO:0000313" key="4">
    <source>
        <dbReference type="Proteomes" id="UP000291483"/>
    </source>
</evidence>
<accession>A0A4Q8AJE4</accession>
<dbReference type="PANTHER" id="PTHR21666">
    <property type="entry name" value="PEPTIDASE-RELATED"/>
    <property type="match status" value="1"/>
</dbReference>
<name>A0A4Q8AJE4_9MICO</name>